<proteinExistence type="predicted"/>
<keyword evidence="2" id="KW-1185">Reference proteome</keyword>
<dbReference type="AlphaFoldDB" id="A0A8J5V095"/>
<evidence type="ECO:0000313" key="1">
    <source>
        <dbReference type="EMBL" id="KAG8052952.1"/>
    </source>
</evidence>
<sequence length="239" mass="26056">MFALALALIVAPHCRRPRRGAPPSPSSSSWCPFTAIVASCPAARLSPLPLRGSSSSRSSPPRVLPPVCHPFVIAASCFDTGQLLFCHHRCLMSRHWSTVLSPLSSLPRVSAPIHHPCRHGVPLPRALRHPSQHGLASYVVPCLDAHPSPVRCHCSVRLSHVYQPFTAHLPPHASAFFHHPFAAPATLVPIRRPYLPTRSKLAGVGGETAVEIRQHGVLPQNNLWLNMSHWINKMDSLGA</sequence>
<accession>A0A8J5V095</accession>
<gene>
    <name evidence="1" type="ORF">GUJ93_ZPchr0001g32482</name>
</gene>
<reference evidence="1" key="2">
    <citation type="submission" date="2021-02" db="EMBL/GenBank/DDBJ databases">
        <authorList>
            <person name="Kimball J.A."/>
            <person name="Haas M.W."/>
            <person name="Macchietto M."/>
            <person name="Kono T."/>
            <person name="Duquette J."/>
            <person name="Shao M."/>
        </authorList>
    </citation>
    <scope>NUCLEOTIDE SEQUENCE</scope>
    <source>
        <tissue evidence="1">Fresh leaf tissue</tissue>
    </source>
</reference>
<organism evidence="1 2">
    <name type="scientific">Zizania palustris</name>
    <name type="common">Northern wild rice</name>
    <dbReference type="NCBI Taxonomy" id="103762"/>
    <lineage>
        <taxon>Eukaryota</taxon>
        <taxon>Viridiplantae</taxon>
        <taxon>Streptophyta</taxon>
        <taxon>Embryophyta</taxon>
        <taxon>Tracheophyta</taxon>
        <taxon>Spermatophyta</taxon>
        <taxon>Magnoliopsida</taxon>
        <taxon>Liliopsida</taxon>
        <taxon>Poales</taxon>
        <taxon>Poaceae</taxon>
        <taxon>BOP clade</taxon>
        <taxon>Oryzoideae</taxon>
        <taxon>Oryzeae</taxon>
        <taxon>Zizaniinae</taxon>
        <taxon>Zizania</taxon>
    </lineage>
</organism>
<name>A0A8J5V095_ZIZPA</name>
<reference evidence="1" key="1">
    <citation type="journal article" date="2021" name="bioRxiv">
        <title>Whole Genome Assembly and Annotation of Northern Wild Rice, Zizania palustris L., Supports a Whole Genome Duplication in the Zizania Genus.</title>
        <authorList>
            <person name="Haas M."/>
            <person name="Kono T."/>
            <person name="Macchietto M."/>
            <person name="Millas R."/>
            <person name="McGilp L."/>
            <person name="Shao M."/>
            <person name="Duquette J."/>
            <person name="Hirsch C.N."/>
            <person name="Kimball J."/>
        </authorList>
    </citation>
    <scope>NUCLEOTIDE SEQUENCE</scope>
    <source>
        <tissue evidence="1">Fresh leaf tissue</tissue>
    </source>
</reference>
<dbReference type="EMBL" id="JAAALK010000288">
    <property type="protein sequence ID" value="KAG8052952.1"/>
    <property type="molecule type" value="Genomic_DNA"/>
</dbReference>
<dbReference type="Proteomes" id="UP000729402">
    <property type="component" value="Unassembled WGS sequence"/>
</dbReference>
<protein>
    <submittedName>
        <fullName evidence="1">Uncharacterized protein</fullName>
    </submittedName>
</protein>
<comment type="caution">
    <text evidence="1">The sequence shown here is derived from an EMBL/GenBank/DDBJ whole genome shotgun (WGS) entry which is preliminary data.</text>
</comment>
<evidence type="ECO:0000313" key="2">
    <source>
        <dbReference type="Proteomes" id="UP000729402"/>
    </source>
</evidence>